<dbReference type="GO" id="GO:0005886">
    <property type="term" value="C:plasma membrane"/>
    <property type="evidence" value="ECO:0007669"/>
    <property type="project" value="TreeGrafter"/>
</dbReference>
<protein>
    <recommendedName>
        <fullName evidence="2">histidine kinase</fullName>
        <ecNumber evidence="2">2.7.13.3</ecNumber>
    </recommendedName>
</protein>
<dbReference type="InterPro" id="IPR005467">
    <property type="entry name" value="His_kinase_dom"/>
</dbReference>
<evidence type="ECO:0000256" key="5">
    <source>
        <dbReference type="ARBA" id="ARBA00022692"/>
    </source>
</evidence>
<dbReference type="InterPro" id="IPR050428">
    <property type="entry name" value="TCS_sensor_his_kinase"/>
</dbReference>
<sequence length="835" mass="87934">MAVTGGGAPPWSPQYVRDSDVPAVSARRRGRRSIGYRLLLPIGVATLGLGALGGLQTSAAMEEAEQARASGSIATALTATVKLNHQLEQEIAETVALRLRGGKAGEALLVAQRRRTDDAVARFRAAALAAAASAPEVRPILNEAEFVLVELPYLRDRAQFPLVGANTAETSPEAVYDDLTHTMFLVGESLGETPNDDSLSAYAEAVAALNAVEHHASEQRGLLRAVFSRGRFEPGELAELAGLRGAEQERLLQFERVAGAQTRARYGEVVRGTDVDRANALLAAALAADTTPAALRVDPDTWYIAQSNALRRLYLFELEVISSMERESARQQAAARRDALLTGAGTAGVIVLALAVAGILAVRTSRGLRRLSRSAMDIAATELPEAIAGVSAAPNVETVRRLVRASHEVADKALAGPKDEIGEVGAALATLHAQALRLAADQAMLRHDISAMFVNLSRRGQTLVQRQLHLIDEFERGETDPQALAKLFALDHLAARMRRNEENLLVLAGGEPGRRFVHAELLLDVVHAAAAEIDQYARVETNSIADLSVVAHAVGDVVHLLAELLENATDFSPPKSRVLVSTRRGVDGLTISIFDAGIGMPPAQLDEINERLARPSMLTSDLARTMGLLVVARIAARRGIKVQLRSSPGGGTVALVLLPTVLLAPPHSAATRFTVPSAGGAMPDGEILRTRRHGFRAAVLNPPAPIPAPPSAAAPPTALIHSADFPPPALPAAIPAAAGDAPTQAIPAIRQAPPPSTAEILPSGLPQRRPGEPTPPADEPPSPSHPTGPNGSGLLDPDAVRVRLSGLAGGIAAAHRELAREQRLSAPPATKESTR</sequence>
<dbReference type="GO" id="GO:0000160">
    <property type="term" value="P:phosphorelay signal transduction system"/>
    <property type="evidence" value="ECO:0007669"/>
    <property type="project" value="TreeGrafter"/>
</dbReference>
<evidence type="ECO:0000259" key="10">
    <source>
        <dbReference type="PROSITE" id="PS50109"/>
    </source>
</evidence>
<dbReference type="InterPro" id="IPR013587">
    <property type="entry name" value="Nitrate/nitrite_sensing"/>
</dbReference>
<keyword evidence="3" id="KW-0597">Phosphoprotein</keyword>
<keyword evidence="4" id="KW-0808">Transferase</keyword>
<dbReference type="SUPFAM" id="SSF55874">
    <property type="entry name" value="ATPase domain of HSP90 chaperone/DNA topoisomerase II/histidine kinase"/>
    <property type="match status" value="1"/>
</dbReference>
<comment type="caution">
    <text evidence="11">The sequence shown here is derived from an EMBL/GenBank/DDBJ whole genome shotgun (WGS) entry which is preliminary data.</text>
</comment>
<dbReference type="GO" id="GO:0004673">
    <property type="term" value="F:protein histidine kinase activity"/>
    <property type="evidence" value="ECO:0007669"/>
    <property type="project" value="UniProtKB-EC"/>
</dbReference>
<gene>
    <name evidence="11" type="ORF">Cba03nite_45800</name>
</gene>
<evidence type="ECO:0000256" key="9">
    <source>
        <dbReference type="SAM" id="Phobius"/>
    </source>
</evidence>
<feature type="transmembrane region" description="Helical" evidence="9">
    <location>
        <begin position="34"/>
        <end position="55"/>
    </location>
</feature>
<dbReference type="InterPro" id="IPR003594">
    <property type="entry name" value="HATPase_dom"/>
</dbReference>
<reference evidence="11 12" key="1">
    <citation type="submission" date="2021-01" db="EMBL/GenBank/DDBJ databases">
        <title>Whole genome shotgun sequence of Catellatospora bangladeshensis NBRC 107357.</title>
        <authorList>
            <person name="Komaki H."/>
            <person name="Tamura T."/>
        </authorList>
    </citation>
    <scope>NUCLEOTIDE SEQUENCE [LARGE SCALE GENOMIC DNA]</scope>
    <source>
        <strain evidence="11 12">NBRC 107357</strain>
    </source>
</reference>
<keyword evidence="12" id="KW-1185">Reference proteome</keyword>
<dbReference type="EMBL" id="BONF01000027">
    <property type="protein sequence ID" value="GIF83231.1"/>
    <property type="molecule type" value="Genomic_DNA"/>
</dbReference>
<organism evidence="11 12">
    <name type="scientific">Catellatospora bangladeshensis</name>
    <dbReference type="NCBI Taxonomy" id="310355"/>
    <lineage>
        <taxon>Bacteria</taxon>
        <taxon>Bacillati</taxon>
        <taxon>Actinomycetota</taxon>
        <taxon>Actinomycetes</taxon>
        <taxon>Micromonosporales</taxon>
        <taxon>Micromonosporaceae</taxon>
        <taxon>Catellatospora</taxon>
    </lineage>
</organism>
<dbReference type="Pfam" id="PF08376">
    <property type="entry name" value="NIT"/>
    <property type="match status" value="1"/>
</dbReference>
<dbReference type="SMART" id="SM00387">
    <property type="entry name" value="HATPase_c"/>
    <property type="match status" value="1"/>
</dbReference>
<evidence type="ECO:0000313" key="11">
    <source>
        <dbReference type="EMBL" id="GIF83231.1"/>
    </source>
</evidence>
<evidence type="ECO:0000256" key="4">
    <source>
        <dbReference type="ARBA" id="ARBA00022679"/>
    </source>
</evidence>
<proteinExistence type="predicted"/>
<feature type="domain" description="Histidine kinase" evidence="10">
    <location>
        <begin position="557"/>
        <end position="662"/>
    </location>
</feature>
<dbReference type="Pfam" id="PF02518">
    <property type="entry name" value="HATPase_c"/>
    <property type="match status" value="1"/>
</dbReference>
<dbReference type="EC" id="2.7.13.3" evidence="2"/>
<keyword evidence="9" id="KW-0472">Membrane</keyword>
<evidence type="ECO:0000256" key="2">
    <source>
        <dbReference type="ARBA" id="ARBA00012438"/>
    </source>
</evidence>
<feature type="region of interest" description="Disordered" evidence="8">
    <location>
        <begin position="1"/>
        <end position="22"/>
    </location>
</feature>
<dbReference type="RefSeq" id="WP_203749724.1">
    <property type="nucleotide sequence ID" value="NZ_BONF01000027.1"/>
</dbReference>
<dbReference type="Gene3D" id="3.30.565.10">
    <property type="entry name" value="Histidine kinase-like ATPase, C-terminal domain"/>
    <property type="match status" value="1"/>
</dbReference>
<feature type="transmembrane region" description="Helical" evidence="9">
    <location>
        <begin position="339"/>
        <end position="362"/>
    </location>
</feature>
<feature type="region of interest" description="Disordered" evidence="8">
    <location>
        <begin position="747"/>
        <end position="801"/>
    </location>
</feature>
<feature type="region of interest" description="Disordered" evidence="8">
    <location>
        <begin position="699"/>
        <end position="724"/>
    </location>
</feature>
<dbReference type="PANTHER" id="PTHR45436:SF5">
    <property type="entry name" value="SENSOR HISTIDINE KINASE TRCS"/>
    <property type="match status" value="1"/>
</dbReference>
<feature type="compositionally biased region" description="Pro residues" evidence="8">
    <location>
        <begin position="772"/>
        <end position="786"/>
    </location>
</feature>
<dbReference type="PROSITE" id="PS50109">
    <property type="entry name" value="HIS_KIN"/>
    <property type="match status" value="1"/>
</dbReference>
<evidence type="ECO:0000256" key="7">
    <source>
        <dbReference type="ARBA" id="ARBA00022989"/>
    </source>
</evidence>
<evidence type="ECO:0000256" key="1">
    <source>
        <dbReference type="ARBA" id="ARBA00000085"/>
    </source>
</evidence>
<evidence type="ECO:0000256" key="8">
    <source>
        <dbReference type="SAM" id="MobiDB-lite"/>
    </source>
</evidence>
<comment type="catalytic activity">
    <reaction evidence="1">
        <text>ATP + protein L-histidine = ADP + protein N-phospho-L-histidine.</text>
        <dbReference type="EC" id="2.7.13.3"/>
    </reaction>
</comment>
<accession>A0A8J3NKZ5</accession>
<feature type="compositionally biased region" description="Pro residues" evidence="8">
    <location>
        <begin position="702"/>
        <end position="713"/>
    </location>
</feature>
<evidence type="ECO:0000256" key="3">
    <source>
        <dbReference type="ARBA" id="ARBA00022553"/>
    </source>
</evidence>
<name>A0A8J3NKZ5_9ACTN</name>
<dbReference type="Proteomes" id="UP000601223">
    <property type="component" value="Unassembled WGS sequence"/>
</dbReference>
<keyword evidence="7 9" id="KW-1133">Transmembrane helix</keyword>
<evidence type="ECO:0000256" key="6">
    <source>
        <dbReference type="ARBA" id="ARBA00022777"/>
    </source>
</evidence>
<keyword evidence="5 9" id="KW-0812">Transmembrane</keyword>
<dbReference type="InterPro" id="IPR036890">
    <property type="entry name" value="HATPase_C_sf"/>
</dbReference>
<dbReference type="AlphaFoldDB" id="A0A8J3NKZ5"/>
<dbReference type="PANTHER" id="PTHR45436">
    <property type="entry name" value="SENSOR HISTIDINE KINASE YKOH"/>
    <property type="match status" value="1"/>
</dbReference>
<keyword evidence="6" id="KW-0418">Kinase</keyword>
<evidence type="ECO:0000313" key="12">
    <source>
        <dbReference type="Proteomes" id="UP000601223"/>
    </source>
</evidence>